<comment type="caution">
    <text evidence="2">The sequence shown here is derived from an EMBL/GenBank/DDBJ whole genome shotgun (WGS) entry which is preliminary data.</text>
</comment>
<accession>A0A426Z0D3</accession>
<name>A0A426Z0D3_ENSVE</name>
<evidence type="ECO:0000313" key="3">
    <source>
        <dbReference type="Proteomes" id="UP000287651"/>
    </source>
</evidence>
<sequence length="103" mass="11778">MLGRYDYGFRSDTRGFGVSAPGRESSPHDASRTVMMMIVVWWNHGFDKAVAVYFGLLPRKLKEDEEDKRSNTERTMEDSEGATCCGQHFVEETFIAQQKHLVT</sequence>
<dbReference type="Proteomes" id="UP000287651">
    <property type="component" value="Unassembled WGS sequence"/>
</dbReference>
<dbReference type="EMBL" id="AMZH03009162">
    <property type="protein sequence ID" value="RRT57433.1"/>
    <property type="molecule type" value="Genomic_DNA"/>
</dbReference>
<gene>
    <name evidence="2" type="ORF">B296_00037001</name>
</gene>
<dbReference type="AlphaFoldDB" id="A0A426Z0D3"/>
<reference evidence="2 3" key="1">
    <citation type="journal article" date="2014" name="Agronomy (Basel)">
        <title>A Draft Genome Sequence for Ensete ventricosum, the Drought-Tolerant Tree Against Hunger.</title>
        <authorList>
            <person name="Harrison J."/>
            <person name="Moore K.A."/>
            <person name="Paszkiewicz K."/>
            <person name="Jones T."/>
            <person name="Grant M."/>
            <person name="Ambacheew D."/>
            <person name="Muzemil S."/>
            <person name="Studholme D.J."/>
        </authorList>
    </citation>
    <scope>NUCLEOTIDE SEQUENCE [LARGE SCALE GENOMIC DNA]</scope>
</reference>
<protein>
    <submittedName>
        <fullName evidence="2">Uncharacterized protein</fullName>
    </submittedName>
</protein>
<feature type="region of interest" description="Disordered" evidence="1">
    <location>
        <begin position="1"/>
        <end position="29"/>
    </location>
</feature>
<evidence type="ECO:0000313" key="2">
    <source>
        <dbReference type="EMBL" id="RRT57433.1"/>
    </source>
</evidence>
<evidence type="ECO:0000256" key="1">
    <source>
        <dbReference type="SAM" id="MobiDB-lite"/>
    </source>
</evidence>
<organism evidence="2 3">
    <name type="scientific">Ensete ventricosum</name>
    <name type="common">Abyssinian banana</name>
    <name type="synonym">Musa ensete</name>
    <dbReference type="NCBI Taxonomy" id="4639"/>
    <lineage>
        <taxon>Eukaryota</taxon>
        <taxon>Viridiplantae</taxon>
        <taxon>Streptophyta</taxon>
        <taxon>Embryophyta</taxon>
        <taxon>Tracheophyta</taxon>
        <taxon>Spermatophyta</taxon>
        <taxon>Magnoliopsida</taxon>
        <taxon>Liliopsida</taxon>
        <taxon>Zingiberales</taxon>
        <taxon>Musaceae</taxon>
        <taxon>Ensete</taxon>
    </lineage>
</organism>
<proteinExistence type="predicted"/>